<keyword evidence="3" id="KW-1185">Reference proteome</keyword>
<evidence type="ECO:0000256" key="1">
    <source>
        <dbReference type="SAM" id="MobiDB-lite"/>
    </source>
</evidence>
<evidence type="ECO:0000313" key="3">
    <source>
        <dbReference type="Proteomes" id="UP001630127"/>
    </source>
</evidence>
<accession>A0ABD2Y3Y2</accession>
<dbReference type="SUPFAM" id="SSF52540">
    <property type="entry name" value="P-loop containing nucleoside triphosphate hydrolases"/>
    <property type="match status" value="1"/>
</dbReference>
<reference evidence="2 3" key="1">
    <citation type="submission" date="2024-11" db="EMBL/GenBank/DDBJ databases">
        <title>A near-complete genome assembly of Cinchona calisaya.</title>
        <authorList>
            <person name="Lian D.C."/>
            <person name="Zhao X.W."/>
            <person name="Wei L."/>
        </authorList>
    </citation>
    <scope>NUCLEOTIDE SEQUENCE [LARGE SCALE GENOMIC DNA]</scope>
    <source>
        <tissue evidence="2">Nenye</tissue>
    </source>
</reference>
<evidence type="ECO:0008006" key="4">
    <source>
        <dbReference type="Google" id="ProtNLM"/>
    </source>
</evidence>
<organism evidence="2 3">
    <name type="scientific">Cinchona calisaya</name>
    <dbReference type="NCBI Taxonomy" id="153742"/>
    <lineage>
        <taxon>Eukaryota</taxon>
        <taxon>Viridiplantae</taxon>
        <taxon>Streptophyta</taxon>
        <taxon>Embryophyta</taxon>
        <taxon>Tracheophyta</taxon>
        <taxon>Spermatophyta</taxon>
        <taxon>Magnoliopsida</taxon>
        <taxon>eudicotyledons</taxon>
        <taxon>Gunneridae</taxon>
        <taxon>Pentapetalae</taxon>
        <taxon>asterids</taxon>
        <taxon>lamiids</taxon>
        <taxon>Gentianales</taxon>
        <taxon>Rubiaceae</taxon>
        <taxon>Cinchonoideae</taxon>
        <taxon>Cinchoneae</taxon>
        <taxon>Cinchona</taxon>
    </lineage>
</organism>
<dbReference type="PANTHER" id="PTHR11649">
    <property type="entry name" value="MSS1/TRME-RELATED GTP-BINDING PROTEIN"/>
    <property type="match status" value="1"/>
</dbReference>
<dbReference type="InterPro" id="IPR027417">
    <property type="entry name" value="P-loop_NTPase"/>
</dbReference>
<name>A0ABD2Y3Y2_9GENT</name>
<comment type="caution">
    <text evidence="2">The sequence shown here is derived from an EMBL/GenBank/DDBJ whole genome shotgun (WGS) entry which is preliminary data.</text>
</comment>
<gene>
    <name evidence="2" type="ORF">ACH5RR_039608</name>
</gene>
<dbReference type="AlphaFoldDB" id="A0ABD2Y3Y2"/>
<evidence type="ECO:0000313" key="2">
    <source>
        <dbReference type="EMBL" id="KAL3500515.1"/>
    </source>
</evidence>
<protein>
    <recommendedName>
        <fullName evidence="4">GTP-binding protein</fullName>
    </recommendedName>
</protein>
<sequence>MPTSPTLDQGDQGEREIEEVGGSGKIEIERDRGERLRWVERGKEVECGAPLSTRVLKGSNIVLSKYGASDAQVEYAEFIKTGDCPSDGLLNLVLLGGLMWGNLCFGIRWNAAAPQELRTDWDKFTKDYFLNRPNLVSVFLLIDANIPAKKIDLEDASWLGQNWIPMTLVFTKCDKWKKKKNGGKKPEENVQDFQYLIRNFFQNAPPWIMTGSVTNQGNALDDQILFEIIASLRTLQQLNVSS</sequence>
<feature type="region of interest" description="Disordered" evidence="1">
    <location>
        <begin position="1"/>
        <end position="24"/>
    </location>
</feature>
<dbReference type="Proteomes" id="UP001630127">
    <property type="component" value="Unassembled WGS sequence"/>
</dbReference>
<proteinExistence type="predicted"/>
<dbReference type="PANTHER" id="PTHR11649:SF13">
    <property type="entry name" value="ENGB-TYPE G DOMAIN-CONTAINING PROTEIN"/>
    <property type="match status" value="1"/>
</dbReference>
<dbReference type="Gene3D" id="3.40.50.300">
    <property type="entry name" value="P-loop containing nucleotide triphosphate hydrolases"/>
    <property type="match status" value="1"/>
</dbReference>
<dbReference type="EMBL" id="JBJUIK010000016">
    <property type="protein sequence ID" value="KAL3500515.1"/>
    <property type="molecule type" value="Genomic_DNA"/>
</dbReference>